<dbReference type="Pfam" id="PF09802">
    <property type="entry name" value="Sec66"/>
    <property type="match status" value="1"/>
</dbReference>
<protein>
    <submittedName>
        <fullName evidence="3">Related to SEC66-ER protein-translocation complex chain</fullName>
    </submittedName>
</protein>
<dbReference type="AlphaFoldDB" id="A0A140KNT6"/>
<dbReference type="GO" id="GO:0031204">
    <property type="term" value="P:post-translational protein targeting to membrane, translocation"/>
    <property type="evidence" value="ECO:0007669"/>
    <property type="project" value="InterPro"/>
</dbReference>
<sequence length="340" mass="36032">MALSIFVPIGYVVTLVVSMLVFSRIYRRRSAFNLAKSYQPWFPEGHEARDIYQTLVAADPPAPEAVLKAALLNRAMTDVRRIMRMRDDKQALGTLLQKGSIGDETMARFTLAEKELEAEILDVVSEANTFREGWGQLIFPTASEMVAHLKHKEVYYDIQRQRAAEVKKLEDAGKPVPKANVELPPLVTPPGTKIEIQGGPQGAAGPVPPEAGPGGPGGPGGPNGPGISLPMTGSGADARVTLPNGQQIHPAQLAALMQGPLPPNLPPQQAAMLMQARAQLVALQEQAQAQAQAQAQQQKSTVEAAESTTASSKTEAEGKAATAAVTPATKSATVEDGEDA</sequence>
<feature type="compositionally biased region" description="Low complexity" evidence="1">
    <location>
        <begin position="319"/>
        <end position="334"/>
    </location>
</feature>
<reference evidence="3" key="1">
    <citation type="submission" date="2014-06" db="EMBL/GenBank/DDBJ databases">
        <authorList>
            <person name="Ju J."/>
            <person name="Zhang J."/>
        </authorList>
    </citation>
    <scope>NUCLEOTIDE SEQUENCE</scope>
    <source>
        <strain evidence="3">SscI8</strain>
    </source>
</reference>
<name>A0A140KNT6_9BASI</name>
<gene>
    <name evidence="3" type="ORF">SPSC_06655</name>
</gene>
<evidence type="ECO:0000313" key="3">
    <source>
        <dbReference type="EMBL" id="CDU26461.1"/>
    </source>
</evidence>
<keyword evidence="2" id="KW-1133">Transmembrane helix</keyword>
<dbReference type="InterPro" id="IPR018624">
    <property type="entry name" value="Sec66"/>
</dbReference>
<dbReference type="PANTHER" id="PTHR28229">
    <property type="entry name" value="TRANSLOCATION PROTEIN SEC66"/>
    <property type="match status" value="1"/>
</dbReference>
<feature type="region of interest" description="Disordered" evidence="1">
    <location>
        <begin position="176"/>
        <end position="241"/>
    </location>
</feature>
<evidence type="ECO:0000256" key="1">
    <source>
        <dbReference type="SAM" id="MobiDB-lite"/>
    </source>
</evidence>
<feature type="compositionally biased region" description="Gly residues" evidence="1">
    <location>
        <begin position="212"/>
        <end position="224"/>
    </location>
</feature>
<keyword evidence="2" id="KW-0812">Transmembrane</keyword>
<feature type="transmembrane region" description="Helical" evidence="2">
    <location>
        <begin position="6"/>
        <end position="26"/>
    </location>
</feature>
<dbReference type="GO" id="GO:0031207">
    <property type="term" value="C:Sec62/Sec63 complex"/>
    <property type="evidence" value="ECO:0007669"/>
    <property type="project" value="InterPro"/>
</dbReference>
<feature type="region of interest" description="Disordered" evidence="1">
    <location>
        <begin position="291"/>
        <end position="340"/>
    </location>
</feature>
<organism evidence="3">
    <name type="scientific">Sporisorium scitamineum</name>
    <dbReference type="NCBI Taxonomy" id="49012"/>
    <lineage>
        <taxon>Eukaryota</taxon>
        <taxon>Fungi</taxon>
        <taxon>Dikarya</taxon>
        <taxon>Basidiomycota</taxon>
        <taxon>Ustilaginomycotina</taxon>
        <taxon>Ustilaginomycetes</taxon>
        <taxon>Ustilaginales</taxon>
        <taxon>Ustilaginaceae</taxon>
        <taxon>Sporisorium</taxon>
    </lineage>
</organism>
<accession>A0A140KNT6</accession>
<keyword evidence="2" id="KW-0472">Membrane</keyword>
<evidence type="ECO:0000256" key="2">
    <source>
        <dbReference type="SAM" id="Phobius"/>
    </source>
</evidence>
<dbReference type="OrthoDB" id="73168at2759"/>
<dbReference type="EMBL" id="LK056694">
    <property type="protein sequence ID" value="CDU26461.1"/>
    <property type="molecule type" value="Genomic_DNA"/>
</dbReference>
<proteinExistence type="predicted"/>
<dbReference type="PANTHER" id="PTHR28229:SF1">
    <property type="entry name" value="TRANSLOCATION PROTEIN SEC66"/>
    <property type="match status" value="1"/>
</dbReference>